<organism evidence="11 12">
    <name type="scientific">Helicobacter equorum</name>
    <dbReference type="NCBI Taxonomy" id="361872"/>
    <lineage>
        <taxon>Bacteria</taxon>
        <taxon>Pseudomonadati</taxon>
        <taxon>Campylobacterota</taxon>
        <taxon>Epsilonproteobacteria</taxon>
        <taxon>Campylobacterales</taxon>
        <taxon>Helicobacteraceae</taxon>
        <taxon>Helicobacter</taxon>
    </lineage>
</organism>
<keyword evidence="8" id="KW-0067">ATP-binding</keyword>
<keyword evidence="11" id="KW-0808">Transferase</keyword>
<dbReference type="NCBIfam" id="TIGR00150">
    <property type="entry name" value="T6A_YjeE"/>
    <property type="match status" value="1"/>
</dbReference>
<keyword evidence="9" id="KW-0460">Magnesium</keyword>
<keyword evidence="6" id="KW-0479">Metal-binding</keyword>
<comment type="subcellular location">
    <subcellularLocation>
        <location evidence="1">Cytoplasm</location>
    </subcellularLocation>
</comment>
<dbReference type="InterPro" id="IPR003442">
    <property type="entry name" value="T6A_TsaE"/>
</dbReference>
<keyword evidence="12" id="KW-1185">Reference proteome</keyword>
<dbReference type="GO" id="GO:0005524">
    <property type="term" value="F:ATP binding"/>
    <property type="evidence" value="ECO:0007669"/>
    <property type="project" value="UniProtKB-KW"/>
</dbReference>
<comment type="caution">
    <text evidence="11">The sequence shown here is derived from an EMBL/GenBank/DDBJ whole genome shotgun (WGS) entry which is preliminary data.</text>
</comment>
<evidence type="ECO:0000256" key="5">
    <source>
        <dbReference type="ARBA" id="ARBA00022694"/>
    </source>
</evidence>
<dbReference type="Pfam" id="PF02367">
    <property type="entry name" value="TsaE"/>
    <property type="match status" value="1"/>
</dbReference>
<dbReference type="PANTHER" id="PTHR33540">
    <property type="entry name" value="TRNA THREONYLCARBAMOYLADENOSINE BIOSYNTHESIS PROTEIN TSAE"/>
    <property type="match status" value="1"/>
</dbReference>
<proteinExistence type="inferred from homology"/>
<evidence type="ECO:0000313" key="11">
    <source>
        <dbReference type="EMBL" id="RDU67785.1"/>
    </source>
</evidence>
<accession>A0A3D8ISB1</accession>
<dbReference type="Gene3D" id="3.40.50.300">
    <property type="entry name" value="P-loop containing nucleotide triphosphate hydrolases"/>
    <property type="match status" value="1"/>
</dbReference>
<dbReference type="Proteomes" id="UP000256514">
    <property type="component" value="Unassembled WGS sequence"/>
</dbReference>
<keyword evidence="4" id="KW-0963">Cytoplasm</keyword>
<dbReference type="GO" id="GO:0005737">
    <property type="term" value="C:cytoplasm"/>
    <property type="evidence" value="ECO:0007669"/>
    <property type="project" value="UniProtKB-SubCell"/>
</dbReference>
<sequence>MMTFTLGEEGLEPLCGYLDSRTKGHKRVFFLLNGDLGSGKTTLVRNFVRFRGGRDDVTSPTFSLSQDYDDVFHYDFYQKEYNHLLELGFIELFEREGIHFIEWADAGIKDLLQKCGFAIVRVDIVLLDSGEREYIISDEYITSTQS</sequence>
<gene>
    <name evidence="11" type="ORF">CQA54_02325</name>
</gene>
<evidence type="ECO:0000256" key="4">
    <source>
        <dbReference type="ARBA" id="ARBA00022490"/>
    </source>
</evidence>
<dbReference type="GO" id="GO:0002949">
    <property type="term" value="P:tRNA threonylcarbamoyladenosine modification"/>
    <property type="evidence" value="ECO:0007669"/>
    <property type="project" value="InterPro"/>
</dbReference>
<reference evidence="11 12" key="1">
    <citation type="submission" date="2018-04" db="EMBL/GenBank/DDBJ databases">
        <title>Novel Campyloabacter and Helicobacter Species and Strains.</title>
        <authorList>
            <person name="Mannion A.J."/>
            <person name="Shen Z."/>
            <person name="Fox J.G."/>
        </authorList>
    </citation>
    <scope>NUCLEOTIDE SEQUENCE [LARGE SCALE GENOMIC DNA]</scope>
    <source>
        <strain evidence="11 12">MIT 12-6600</strain>
    </source>
</reference>
<evidence type="ECO:0000256" key="6">
    <source>
        <dbReference type="ARBA" id="ARBA00022723"/>
    </source>
</evidence>
<dbReference type="InterPro" id="IPR027417">
    <property type="entry name" value="P-loop_NTPase"/>
</dbReference>
<dbReference type="SUPFAM" id="SSF52540">
    <property type="entry name" value="P-loop containing nucleoside triphosphate hydrolases"/>
    <property type="match status" value="1"/>
</dbReference>
<comment type="similarity">
    <text evidence="2">Belongs to the TsaE family.</text>
</comment>
<evidence type="ECO:0000256" key="1">
    <source>
        <dbReference type="ARBA" id="ARBA00004496"/>
    </source>
</evidence>
<evidence type="ECO:0000256" key="8">
    <source>
        <dbReference type="ARBA" id="ARBA00022840"/>
    </source>
</evidence>
<dbReference type="EMBL" id="NXLT01000002">
    <property type="protein sequence ID" value="RDU67785.1"/>
    <property type="molecule type" value="Genomic_DNA"/>
</dbReference>
<keyword evidence="5" id="KW-0819">tRNA processing</keyword>
<evidence type="ECO:0000256" key="3">
    <source>
        <dbReference type="ARBA" id="ARBA00019010"/>
    </source>
</evidence>
<evidence type="ECO:0000256" key="9">
    <source>
        <dbReference type="ARBA" id="ARBA00022842"/>
    </source>
</evidence>
<dbReference type="PANTHER" id="PTHR33540:SF2">
    <property type="entry name" value="TRNA THREONYLCARBAMOYLADENOSINE BIOSYNTHESIS PROTEIN TSAE"/>
    <property type="match status" value="1"/>
</dbReference>
<keyword evidence="7" id="KW-0547">Nucleotide-binding</keyword>
<name>A0A3D8ISB1_9HELI</name>
<dbReference type="GO" id="GO:0016740">
    <property type="term" value="F:transferase activity"/>
    <property type="evidence" value="ECO:0007669"/>
    <property type="project" value="UniProtKB-KW"/>
</dbReference>
<evidence type="ECO:0000313" key="12">
    <source>
        <dbReference type="Proteomes" id="UP000256514"/>
    </source>
</evidence>
<evidence type="ECO:0000256" key="10">
    <source>
        <dbReference type="ARBA" id="ARBA00032441"/>
    </source>
</evidence>
<evidence type="ECO:0000256" key="2">
    <source>
        <dbReference type="ARBA" id="ARBA00007599"/>
    </source>
</evidence>
<protein>
    <recommendedName>
        <fullName evidence="3">tRNA threonylcarbamoyladenosine biosynthesis protein TsaE</fullName>
    </recommendedName>
    <alternativeName>
        <fullName evidence="10">t(6)A37 threonylcarbamoyladenosine biosynthesis protein TsaE</fullName>
    </alternativeName>
</protein>
<dbReference type="OrthoDB" id="9815896at2"/>
<dbReference type="GO" id="GO:0046872">
    <property type="term" value="F:metal ion binding"/>
    <property type="evidence" value="ECO:0007669"/>
    <property type="project" value="UniProtKB-KW"/>
</dbReference>
<evidence type="ECO:0000256" key="7">
    <source>
        <dbReference type="ARBA" id="ARBA00022741"/>
    </source>
</evidence>
<dbReference type="AlphaFoldDB" id="A0A3D8ISB1"/>